<evidence type="ECO:0000313" key="3">
    <source>
        <dbReference type="Proteomes" id="UP000540556"/>
    </source>
</evidence>
<proteinExistence type="predicted"/>
<organism evidence="2 3">
    <name type="scientific">Gluconacetobacter takamatsuzukensis</name>
    <dbReference type="NCBI Taxonomy" id="1286190"/>
    <lineage>
        <taxon>Bacteria</taxon>
        <taxon>Pseudomonadati</taxon>
        <taxon>Pseudomonadota</taxon>
        <taxon>Alphaproteobacteria</taxon>
        <taxon>Acetobacterales</taxon>
        <taxon>Acetobacteraceae</taxon>
        <taxon>Gluconacetobacter</taxon>
    </lineage>
</organism>
<evidence type="ECO:0000313" key="2">
    <source>
        <dbReference type="EMBL" id="MBB2205772.1"/>
    </source>
</evidence>
<feature type="compositionally biased region" description="Polar residues" evidence="1">
    <location>
        <begin position="1"/>
        <end position="12"/>
    </location>
</feature>
<dbReference type="Proteomes" id="UP000540556">
    <property type="component" value="Unassembled WGS sequence"/>
</dbReference>
<protein>
    <submittedName>
        <fullName evidence="2">Uncharacterized protein</fullName>
    </submittedName>
</protein>
<dbReference type="AlphaFoldDB" id="A0A7W4KF39"/>
<dbReference type="EMBL" id="JABEQK010000009">
    <property type="protein sequence ID" value="MBB2205772.1"/>
    <property type="molecule type" value="Genomic_DNA"/>
</dbReference>
<gene>
    <name evidence="2" type="ORF">HLH27_12210</name>
</gene>
<sequence>MQRHLSTGSTLISALLAHDRPGRAHPGRNHADPAPFGFPRPPAPRGEAPGGRRGSRSGHPLGALIQIIAQGHADMME</sequence>
<comment type="caution">
    <text evidence="2">The sequence shown here is derived from an EMBL/GenBank/DDBJ whole genome shotgun (WGS) entry which is preliminary data.</text>
</comment>
<reference evidence="2 3" key="1">
    <citation type="submission" date="2020-04" db="EMBL/GenBank/DDBJ databases">
        <title>Description of novel Gluconacetobacter.</title>
        <authorList>
            <person name="Sombolestani A."/>
        </authorList>
    </citation>
    <scope>NUCLEOTIDE SEQUENCE [LARGE SCALE GENOMIC DNA]</scope>
    <source>
        <strain evidence="2 3">LMG 27800</strain>
    </source>
</reference>
<accession>A0A7W4KF39</accession>
<evidence type="ECO:0000256" key="1">
    <source>
        <dbReference type="SAM" id="MobiDB-lite"/>
    </source>
</evidence>
<keyword evidence="3" id="KW-1185">Reference proteome</keyword>
<dbReference type="RefSeq" id="WP_182950315.1">
    <property type="nucleotide sequence ID" value="NZ_JABEQK010000009.1"/>
</dbReference>
<name>A0A7W4KF39_9PROT</name>
<feature type="region of interest" description="Disordered" evidence="1">
    <location>
        <begin position="1"/>
        <end position="62"/>
    </location>
</feature>